<evidence type="ECO:0000313" key="11">
    <source>
        <dbReference type="EMBL" id="KAJ3222632.1"/>
    </source>
</evidence>
<dbReference type="Gene3D" id="1.20.120.80">
    <property type="entry name" value="Cytochrome c oxidase, subunit III, four-helix bundle"/>
    <property type="match status" value="1"/>
</dbReference>
<evidence type="ECO:0000256" key="9">
    <source>
        <dbReference type="SAM" id="Phobius"/>
    </source>
</evidence>
<evidence type="ECO:0000256" key="7">
    <source>
        <dbReference type="ARBA" id="ARBA00023136"/>
    </source>
</evidence>
<name>A0AAD5XWY9_9FUNG</name>
<gene>
    <name evidence="11" type="primary">COX3</name>
    <name evidence="11" type="ORF">HK099_002071</name>
</gene>
<sequence length="107" mass="11929">MSRQVHPYHLVDGSPWPILMAFALLGFAVSIIGILIISIQWWRDVIREAKGGYHTITITEIMLFGSFFWSFFHASLSPAIDLGSTWPPMGINAVNTWAIPLLGTCVL</sequence>
<keyword evidence="8" id="KW-0496">Mitochondrion</keyword>
<keyword evidence="7 9" id="KW-0472">Membrane</keyword>
<dbReference type="Pfam" id="PF00510">
    <property type="entry name" value="COX3"/>
    <property type="match status" value="1"/>
</dbReference>
<dbReference type="GO" id="GO:0005739">
    <property type="term" value="C:mitochondrion"/>
    <property type="evidence" value="ECO:0007669"/>
    <property type="project" value="TreeGrafter"/>
</dbReference>
<evidence type="ECO:0000259" key="10">
    <source>
        <dbReference type="PROSITE" id="PS50253"/>
    </source>
</evidence>
<proteinExistence type="inferred from homology"/>
<comment type="function">
    <text evidence="8">Component of the cytochrome c oxidase, the last enzyme in the mitochondrial electron transport chain which drives oxidative phosphorylation. The respiratory chain contains 3 multisubunit complexes succinate dehydrogenase (complex II, CII), ubiquinol-cytochrome c oxidoreductase (cytochrome b-c1 complex, complex III, CIII) and cytochrome c oxidase (complex IV, CIV), that cooperate to transfer electrons derived from NADH and succinate to molecular oxygen, creating an electrochemical gradient over the inner membrane that drives transmembrane transport and the ATP synthase. Cytochrome c oxidase is the component of the respiratory chain that catalyzes the reduction of oxygen to water. Electrons originating from reduced cytochrome c in the intermembrane space (IMS) are transferred via the dinuclear copper A center (CU(A)) of subunit 2 and heme A of subunit 1 to the active site in subunit 1, a binuclear center (BNC) formed by heme A3 and copper B (CU(B)). The BNC reduces molecular oxygen to 2 water molecules using 4 electrons from cytochrome c in the IMS and 4 protons from the mitochondrial matrix.</text>
</comment>
<dbReference type="SUPFAM" id="SSF81452">
    <property type="entry name" value="Cytochrome c oxidase subunit III-like"/>
    <property type="match status" value="1"/>
</dbReference>
<dbReference type="InterPro" id="IPR000298">
    <property type="entry name" value="Cyt_c_oxidase-like_su3"/>
</dbReference>
<dbReference type="PANTHER" id="PTHR11403">
    <property type="entry name" value="CYTOCHROME C OXIDASE SUBUNIT III"/>
    <property type="match status" value="1"/>
</dbReference>
<comment type="subcellular location">
    <subcellularLocation>
        <location evidence="1">Membrane</location>
        <topology evidence="1">Multi-pass membrane protein</topology>
    </subcellularLocation>
</comment>
<dbReference type="InterPro" id="IPR035973">
    <property type="entry name" value="Cyt_c_oxidase_su3-like_sf"/>
</dbReference>
<evidence type="ECO:0000256" key="5">
    <source>
        <dbReference type="ARBA" id="ARBA00022967"/>
    </source>
</evidence>
<evidence type="ECO:0000256" key="4">
    <source>
        <dbReference type="ARBA" id="ARBA00022692"/>
    </source>
</evidence>
<evidence type="ECO:0000256" key="8">
    <source>
        <dbReference type="RuleBase" id="RU003375"/>
    </source>
</evidence>
<keyword evidence="6 9" id="KW-1133">Transmembrane helix</keyword>
<dbReference type="PANTHER" id="PTHR11403:SF7">
    <property type="entry name" value="CYTOCHROME C OXIDASE SUBUNIT 3"/>
    <property type="match status" value="1"/>
</dbReference>
<evidence type="ECO:0000256" key="3">
    <source>
        <dbReference type="ARBA" id="ARBA00015944"/>
    </source>
</evidence>
<dbReference type="InterPro" id="IPR024791">
    <property type="entry name" value="Cyt_c/ubiquinol_Oxase_su3"/>
</dbReference>
<dbReference type="Proteomes" id="UP001211065">
    <property type="component" value="Unassembled WGS sequence"/>
</dbReference>
<evidence type="ECO:0000256" key="2">
    <source>
        <dbReference type="ARBA" id="ARBA00010581"/>
    </source>
</evidence>
<dbReference type="AlphaFoldDB" id="A0AAD5XWY9"/>
<feature type="transmembrane region" description="Helical" evidence="9">
    <location>
        <begin position="16"/>
        <end position="39"/>
    </location>
</feature>
<dbReference type="PROSITE" id="PS50253">
    <property type="entry name" value="COX3"/>
    <property type="match status" value="1"/>
</dbReference>
<dbReference type="Gene3D" id="1.10.287.70">
    <property type="match status" value="1"/>
</dbReference>
<keyword evidence="4 8" id="KW-0812">Transmembrane</keyword>
<evidence type="ECO:0000313" key="12">
    <source>
        <dbReference type="Proteomes" id="UP001211065"/>
    </source>
</evidence>
<comment type="caution">
    <text evidence="11">The sequence shown here is derived from an EMBL/GenBank/DDBJ whole genome shotgun (WGS) entry which is preliminary data.</text>
</comment>
<dbReference type="GO" id="GO:0016020">
    <property type="term" value="C:membrane"/>
    <property type="evidence" value="ECO:0007669"/>
    <property type="project" value="UniProtKB-SubCell"/>
</dbReference>
<dbReference type="GO" id="GO:0004129">
    <property type="term" value="F:cytochrome-c oxidase activity"/>
    <property type="evidence" value="ECO:0007669"/>
    <property type="project" value="InterPro"/>
</dbReference>
<feature type="domain" description="Heme-copper oxidase subunit III family profile" evidence="10">
    <location>
        <begin position="4"/>
        <end position="107"/>
    </location>
</feature>
<organism evidence="11 12">
    <name type="scientific">Clydaea vesicula</name>
    <dbReference type="NCBI Taxonomy" id="447962"/>
    <lineage>
        <taxon>Eukaryota</taxon>
        <taxon>Fungi</taxon>
        <taxon>Fungi incertae sedis</taxon>
        <taxon>Chytridiomycota</taxon>
        <taxon>Chytridiomycota incertae sedis</taxon>
        <taxon>Chytridiomycetes</taxon>
        <taxon>Lobulomycetales</taxon>
        <taxon>Lobulomycetaceae</taxon>
        <taxon>Clydaea</taxon>
    </lineage>
</organism>
<keyword evidence="12" id="KW-1185">Reference proteome</keyword>
<comment type="similarity">
    <text evidence="2 8">Belongs to the cytochrome c oxidase subunit 3 family.</text>
</comment>
<keyword evidence="5" id="KW-1278">Translocase</keyword>
<protein>
    <recommendedName>
        <fullName evidence="3 8">Cytochrome c oxidase subunit 3</fullName>
    </recommendedName>
</protein>
<reference evidence="11" key="1">
    <citation type="submission" date="2020-05" db="EMBL/GenBank/DDBJ databases">
        <title>Phylogenomic resolution of chytrid fungi.</title>
        <authorList>
            <person name="Stajich J.E."/>
            <person name="Amses K."/>
            <person name="Simmons R."/>
            <person name="Seto K."/>
            <person name="Myers J."/>
            <person name="Bonds A."/>
            <person name="Quandt C.A."/>
            <person name="Barry K."/>
            <person name="Liu P."/>
            <person name="Grigoriev I."/>
            <person name="Longcore J.E."/>
            <person name="James T.Y."/>
        </authorList>
    </citation>
    <scope>NUCLEOTIDE SEQUENCE</scope>
    <source>
        <strain evidence="11">JEL0476</strain>
    </source>
</reference>
<evidence type="ECO:0000256" key="6">
    <source>
        <dbReference type="ARBA" id="ARBA00022989"/>
    </source>
</evidence>
<accession>A0AAD5XWY9</accession>
<evidence type="ECO:0000256" key="1">
    <source>
        <dbReference type="ARBA" id="ARBA00004141"/>
    </source>
</evidence>
<dbReference type="EMBL" id="JADGJW010000166">
    <property type="protein sequence ID" value="KAJ3222632.1"/>
    <property type="molecule type" value="Genomic_DNA"/>
</dbReference>
<dbReference type="GO" id="GO:0006123">
    <property type="term" value="P:mitochondrial electron transport, cytochrome c to oxygen"/>
    <property type="evidence" value="ECO:0007669"/>
    <property type="project" value="TreeGrafter"/>
</dbReference>
<feature type="transmembrane region" description="Helical" evidence="9">
    <location>
        <begin position="51"/>
        <end position="72"/>
    </location>
</feature>
<dbReference type="InterPro" id="IPR013833">
    <property type="entry name" value="Cyt_c_oxidase_su3_a-hlx"/>
</dbReference>